<keyword evidence="2" id="KW-1185">Reference proteome</keyword>
<comment type="caution">
    <text evidence="1">The sequence shown here is derived from an EMBL/GenBank/DDBJ whole genome shotgun (WGS) entry which is preliminary data.</text>
</comment>
<evidence type="ECO:0000313" key="2">
    <source>
        <dbReference type="Proteomes" id="UP000499080"/>
    </source>
</evidence>
<protein>
    <submittedName>
        <fullName evidence="1">Uncharacterized protein</fullName>
    </submittedName>
</protein>
<accession>A0A4Y2NWC2</accession>
<dbReference type="Proteomes" id="UP000499080">
    <property type="component" value="Unassembled WGS sequence"/>
</dbReference>
<name>A0A4Y2NWC2_ARAVE</name>
<evidence type="ECO:0000313" key="1">
    <source>
        <dbReference type="EMBL" id="GBN43324.1"/>
    </source>
</evidence>
<organism evidence="1 2">
    <name type="scientific">Araneus ventricosus</name>
    <name type="common">Orbweaver spider</name>
    <name type="synonym">Epeira ventricosa</name>
    <dbReference type="NCBI Taxonomy" id="182803"/>
    <lineage>
        <taxon>Eukaryota</taxon>
        <taxon>Metazoa</taxon>
        <taxon>Ecdysozoa</taxon>
        <taxon>Arthropoda</taxon>
        <taxon>Chelicerata</taxon>
        <taxon>Arachnida</taxon>
        <taxon>Araneae</taxon>
        <taxon>Araneomorphae</taxon>
        <taxon>Entelegynae</taxon>
        <taxon>Araneoidea</taxon>
        <taxon>Araneidae</taxon>
        <taxon>Araneus</taxon>
    </lineage>
</organism>
<dbReference type="EMBL" id="BGPR01009956">
    <property type="protein sequence ID" value="GBN43324.1"/>
    <property type="molecule type" value="Genomic_DNA"/>
</dbReference>
<dbReference type="OrthoDB" id="6567905at2759"/>
<dbReference type="AlphaFoldDB" id="A0A4Y2NWC2"/>
<gene>
    <name evidence="1" type="ORF">AVEN_249305_1</name>
</gene>
<reference evidence="1 2" key="1">
    <citation type="journal article" date="2019" name="Sci. Rep.">
        <title>Orb-weaving spider Araneus ventricosus genome elucidates the spidroin gene catalogue.</title>
        <authorList>
            <person name="Kono N."/>
            <person name="Nakamura H."/>
            <person name="Ohtoshi R."/>
            <person name="Moran D.A.P."/>
            <person name="Shinohara A."/>
            <person name="Yoshida Y."/>
            <person name="Fujiwara M."/>
            <person name="Mori M."/>
            <person name="Tomita M."/>
            <person name="Arakawa K."/>
        </authorList>
    </citation>
    <scope>NUCLEOTIDE SEQUENCE [LARGE SCALE GENOMIC DNA]</scope>
</reference>
<proteinExistence type="predicted"/>
<sequence length="79" mass="9431">MNTDEESIVKRRLMTKKSKMISEAKPGISEQDSCSRYAYRRYIEAETPARRERCAEAYHLVPDRQRQRIREEAIHFIEA</sequence>